<organism evidence="2">
    <name type="scientific">Tetraselmis sp. GSL018</name>
    <dbReference type="NCBI Taxonomy" id="582737"/>
    <lineage>
        <taxon>Eukaryota</taxon>
        <taxon>Viridiplantae</taxon>
        <taxon>Chlorophyta</taxon>
        <taxon>core chlorophytes</taxon>
        <taxon>Chlorodendrophyceae</taxon>
        <taxon>Chlorodendrales</taxon>
        <taxon>Chlorodendraceae</taxon>
        <taxon>Tetraselmis</taxon>
    </lineage>
</organism>
<dbReference type="AlphaFoldDB" id="A0A061QRT8"/>
<gene>
    <name evidence="2" type="ORF">TSPGSL018_23403</name>
</gene>
<evidence type="ECO:0000313" key="2">
    <source>
        <dbReference type="EMBL" id="JAC62428.1"/>
    </source>
</evidence>
<dbReference type="EMBL" id="GBEZ01024573">
    <property type="protein sequence ID" value="JAC62428.1"/>
    <property type="molecule type" value="Transcribed_RNA"/>
</dbReference>
<proteinExistence type="predicted"/>
<protein>
    <submittedName>
        <fullName evidence="2">Uncharacterized protein</fullName>
    </submittedName>
</protein>
<name>A0A061QRT8_9CHLO</name>
<feature type="region of interest" description="Disordered" evidence="1">
    <location>
        <begin position="1"/>
        <end position="29"/>
    </location>
</feature>
<accession>A0A061QRT8</accession>
<sequence length="29" mass="3263">MHWTPDPPDHASPAWQLGQRNDTPHKGKG</sequence>
<reference evidence="2" key="1">
    <citation type="submission" date="2014-05" db="EMBL/GenBank/DDBJ databases">
        <title>The transcriptome of the halophilic microalga Tetraselmis sp. GSL018 isolated from the Great Salt Lake, Utah.</title>
        <authorList>
            <person name="Jinkerson R.E."/>
            <person name="D'Adamo S."/>
            <person name="Posewitz M.C."/>
        </authorList>
    </citation>
    <scope>NUCLEOTIDE SEQUENCE</scope>
    <source>
        <strain evidence="2">GSL018</strain>
    </source>
</reference>
<evidence type="ECO:0000256" key="1">
    <source>
        <dbReference type="SAM" id="MobiDB-lite"/>
    </source>
</evidence>